<evidence type="ECO:0000256" key="2">
    <source>
        <dbReference type="SAM" id="Phobius"/>
    </source>
</evidence>
<keyword evidence="2" id="KW-0812">Transmembrane</keyword>
<feature type="region of interest" description="Disordered" evidence="1">
    <location>
        <begin position="196"/>
        <end position="290"/>
    </location>
</feature>
<organism evidence="3 4">
    <name type="scientific">Amblyomma americanum</name>
    <name type="common">Lone star tick</name>
    <dbReference type="NCBI Taxonomy" id="6943"/>
    <lineage>
        <taxon>Eukaryota</taxon>
        <taxon>Metazoa</taxon>
        <taxon>Ecdysozoa</taxon>
        <taxon>Arthropoda</taxon>
        <taxon>Chelicerata</taxon>
        <taxon>Arachnida</taxon>
        <taxon>Acari</taxon>
        <taxon>Parasitiformes</taxon>
        <taxon>Ixodida</taxon>
        <taxon>Ixodoidea</taxon>
        <taxon>Ixodidae</taxon>
        <taxon>Amblyomminae</taxon>
        <taxon>Amblyomma</taxon>
    </lineage>
</organism>
<feature type="compositionally biased region" description="Low complexity" evidence="1">
    <location>
        <begin position="278"/>
        <end position="290"/>
    </location>
</feature>
<keyword evidence="2" id="KW-0472">Membrane</keyword>
<protein>
    <submittedName>
        <fullName evidence="3">Uncharacterized protein</fullName>
    </submittedName>
</protein>
<feature type="region of interest" description="Disordered" evidence="1">
    <location>
        <begin position="78"/>
        <end position="156"/>
    </location>
</feature>
<gene>
    <name evidence="3" type="ORF">V5799_005454</name>
</gene>
<name>A0AAQ4DZ73_AMBAM</name>
<sequence>MRKTPAATPAGSARPSLRAGGRLARPSAPSPSYYYSYYTAGYLEERPSILAFYLVIFLTTLIIGGFAMTLFFVTSSSPLPKASNRSSKNRRRRRHKTTSSERPKHNATTTAERARRGNSDSTTASDGPDRTLDKSAPSRIDQTAERGPTELSSWVTLEQLTANTTGTTDTTFSAPSRAPVTTTPLGKWPGLVYDVPPADETNATGPSLSYDPEEIAGGRDTDSTSSTYSAPGPPPDTTTPIGEWPGLFGDVLPADDTNATGASFNYDPDEVAGRDTDSSSSTSSAPSPAAAKLENALISSNVYCVYSFRRQNSSEALARPRRARTS</sequence>
<accession>A0AAQ4DZ73</accession>
<keyword evidence="4" id="KW-1185">Reference proteome</keyword>
<evidence type="ECO:0000256" key="1">
    <source>
        <dbReference type="SAM" id="MobiDB-lite"/>
    </source>
</evidence>
<dbReference type="Proteomes" id="UP001321473">
    <property type="component" value="Unassembled WGS sequence"/>
</dbReference>
<feature type="compositionally biased region" description="Basic residues" evidence="1">
    <location>
        <begin position="87"/>
        <end position="97"/>
    </location>
</feature>
<keyword evidence="2" id="KW-1133">Transmembrane helix</keyword>
<feature type="transmembrane region" description="Helical" evidence="2">
    <location>
        <begin position="50"/>
        <end position="73"/>
    </location>
</feature>
<reference evidence="3 4" key="1">
    <citation type="journal article" date="2023" name="Arcadia Sci">
        <title>De novo assembly of a long-read Amblyomma americanum tick genome.</title>
        <authorList>
            <person name="Chou S."/>
            <person name="Poskanzer K.E."/>
            <person name="Rollins M."/>
            <person name="Thuy-Boun P.S."/>
        </authorList>
    </citation>
    <scope>NUCLEOTIDE SEQUENCE [LARGE SCALE GENOMIC DNA]</scope>
    <source>
        <strain evidence="3">F_SG_1</strain>
        <tissue evidence="3">Salivary glands</tissue>
    </source>
</reference>
<dbReference type="AlphaFoldDB" id="A0AAQ4DZ73"/>
<comment type="caution">
    <text evidence="3">The sequence shown here is derived from an EMBL/GenBank/DDBJ whole genome shotgun (WGS) entry which is preliminary data.</text>
</comment>
<evidence type="ECO:0000313" key="3">
    <source>
        <dbReference type="EMBL" id="KAK8767763.1"/>
    </source>
</evidence>
<feature type="region of interest" description="Disordered" evidence="1">
    <location>
        <begin position="1"/>
        <end position="27"/>
    </location>
</feature>
<proteinExistence type="predicted"/>
<evidence type="ECO:0000313" key="4">
    <source>
        <dbReference type="Proteomes" id="UP001321473"/>
    </source>
</evidence>
<dbReference type="EMBL" id="JARKHS020025012">
    <property type="protein sequence ID" value="KAK8767763.1"/>
    <property type="molecule type" value="Genomic_DNA"/>
</dbReference>